<evidence type="ECO:0008006" key="6">
    <source>
        <dbReference type="Google" id="ProtNLM"/>
    </source>
</evidence>
<reference evidence="3 4" key="1">
    <citation type="submission" date="2019-04" db="EMBL/GenBank/DDBJ databases">
        <title>Draft genome sequences of Streptomyces avermitilis ATCC 31267.</title>
        <authorList>
            <person name="Komaki H."/>
            <person name="Tamura T."/>
            <person name="Hosoyama A."/>
        </authorList>
    </citation>
    <scope>NUCLEOTIDE SEQUENCE [LARGE SCALE GENOMIC DNA]</scope>
    <source>
        <strain evidence="3 4">ATCC 31267</strain>
    </source>
</reference>
<keyword evidence="1" id="KW-0732">Signal</keyword>
<reference evidence="2 5" key="2">
    <citation type="submission" date="2019-04" db="EMBL/GenBank/DDBJ databases">
        <title>Draft genome sequences of Streptomyces avermitilis NBRC 14893.</title>
        <authorList>
            <person name="Komaki H."/>
            <person name="Tamura T."/>
            <person name="Hosoyama A."/>
        </authorList>
    </citation>
    <scope>NUCLEOTIDE SEQUENCE [LARGE SCALE GENOMIC DNA]</scope>
    <source>
        <strain evidence="2 5">NBRC 14893</strain>
    </source>
</reference>
<sequence>MAAVAGFTGAALMSGMLSATSAEAATVPTCKEWKSNGNATGNVKCGYTNSPTSHKYRAVVECFSSAGVKYTVYGKWVTPIPRDKYGATSSRACSGSGTAFITAISHDFELA</sequence>
<organism evidence="2 5">
    <name type="scientific">Streptomyces avermitilis</name>
    <dbReference type="NCBI Taxonomy" id="33903"/>
    <lineage>
        <taxon>Bacteria</taxon>
        <taxon>Bacillati</taxon>
        <taxon>Actinomycetota</taxon>
        <taxon>Actinomycetes</taxon>
        <taxon>Kitasatosporales</taxon>
        <taxon>Streptomycetaceae</taxon>
        <taxon>Streptomyces</taxon>
    </lineage>
</organism>
<feature type="chain" id="PRO_5036117895" description="Secreted protein" evidence="1">
    <location>
        <begin position="25"/>
        <end position="111"/>
    </location>
</feature>
<dbReference type="AlphaFoldDB" id="A0A4D4MAP8"/>
<evidence type="ECO:0000256" key="1">
    <source>
        <dbReference type="SAM" id="SignalP"/>
    </source>
</evidence>
<proteinExistence type="predicted"/>
<comment type="caution">
    <text evidence="2">The sequence shown here is derived from an EMBL/GenBank/DDBJ whole genome shotgun (WGS) entry which is preliminary data.</text>
</comment>
<name>A0A4D4MAP8_STRAX</name>
<evidence type="ECO:0000313" key="5">
    <source>
        <dbReference type="Proteomes" id="UP000302139"/>
    </source>
</evidence>
<feature type="signal peptide" evidence="1">
    <location>
        <begin position="1"/>
        <end position="24"/>
    </location>
</feature>
<protein>
    <recommendedName>
        <fullName evidence="6">Secreted protein</fullName>
    </recommendedName>
</protein>
<dbReference type="Proteomes" id="UP000302139">
    <property type="component" value="Unassembled WGS sequence"/>
</dbReference>
<dbReference type="Proteomes" id="UP000299211">
    <property type="component" value="Unassembled WGS sequence"/>
</dbReference>
<gene>
    <name evidence="2" type="ORF">SAV14893_079200</name>
    <name evidence="3" type="ORF">SAV31267_005810</name>
</gene>
<dbReference type="EMBL" id="BJHX01000001">
    <property type="protein sequence ID" value="GDY68527.1"/>
    <property type="molecule type" value="Genomic_DNA"/>
</dbReference>
<accession>A0A4D4MAP8</accession>
<dbReference type="EMBL" id="BJHY01000001">
    <property type="protein sequence ID" value="GDY71096.1"/>
    <property type="molecule type" value="Genomic_DNA"/>
</dbReference>
<evidence type="ECO:0000313" key="2">
    <source>
        <dbReference type="EMBL" id="GDY68527.1"/>
    </source>
</evidence>
<evidence type="ECO:0000313" key="4">
    <source>
        <dbReference type="Proteomes" id="UP000299211"/>
    </source>
</evidence>
<evidence type="ECO:0000313" key="3">
    <source>
        <dbReference type="EMBL" id="GDY71096.1"/>
    </source>
</evidence>